<sequence>MSPAAHTSPTCSFSSPRYTSPPHPCPHFFLLLPHRRPSSPTTFLHSITPVSPPSFSHPLRPPLHNPHTALPSPMTAVHRTEYRWYIFTVSTSHHSTTLVSYRLLLLSGNSMATPIDTPYNNNMSLPHASYSPPHVTAQPASTVILYTPPFNYDVHAWFLHVEAVWQGLNLTQDQ</sequence>
<keyword evidence="2" id="KW-1185">Reference proteome</keyword>
<protein>
    <submittedName>
        <fullName evidence="1">Uncharacterized protein</fullName>
    </submittedName>
</protein>
<dbReference type="AlphaFoldDB" id="A0AAE1KWX8"/>
<gene>
    <name evidence="1" type="ORF">Pcinc_007398</name>
</gene>
<organism evidence="1 2">
    <name type="scientific">Petrolisthes cinctipes</name>
    <name type="common">Flat porcelain crab</name>
    <dbReference type="NCBI Taxonomy" id="88211"/>
    <lineage>
        <taxon>Eukaryota</taxon>
        <taxon>Metazoa</taxon>
        <taxon>Ecdysozoa</taxon>
        <taxon>Arthropoda</taxon>
        <taxon>Crustacea</taxon>
        <taxon>Multicrustacea</taxon>
        <taxon>Malacostraca</taxon>
        <taxon>Eumalacostraca</taxon>
        <taxon>Eucarida</taxon>
        <taxon>Decapoda</taxon>
        <taxon>Pleocyemata</taxon>
        <taxon>Anomura</taxon>
        <taxon>Galatheoidea</taxon>
        <taxon>Porcellanidae</taxon>
        <taxon>Petrolisthes</taxon>
    </lineage>
</organism>
<dbReference type="EMBL" id="JAWQEG010000543">
    <property type="protein sequence ID" value="KAK3888546.1"/>
    <property type="molecule type" value="Genomic_DNA"/>
</dbReference>
<dbReference type="Proteomes" id="UP001286313">
    <property type="component" value="Unassembled WGS sequence"/>
</dbReference>
<comment type="caution">
    <text evidence="1">The sequence shown here is derived from an EMBL/GenBank/DDBJ whole genome shotgun (WGS) entry which is preliminary data.</text>
</comment>
<name>A0AAE1KWX8_PETCI</name>
<accession>A0AAE1KWX8</accession>
<evidence type="ECO:0000313" key="1">
    <source>
        <dbReference type="EMBL" id="KAK3888546.1"/>
    </source>
</evidence>
<reference evidence="1" key="1">
    <citation type="submission" date="2023-10" db="EMBL/GenBank/DDBJ databases">
        <title>Genome assemblies of two species of porcelain crab, Petrolisthes cinctipes and Petrolisthes manimaculis (Anomura: Porcellanidae).</title>
        <authorList>
            <person name="Angst P."/>
        </authorList>
    </citation>
    <scope>NUCLEOTIDE SEQUENCE</scope>
    <source>
        <strain evidence="1">PB745_01</strain>
        <tissue evidence="1">Gill</tissue>
    </source>
</reference>
<proteinExistence type="predicted"/>
<evidence type="ECO:0000313" key="2">
    <source>
        <dbReference type="Proteomes" id="UP001286313"/>
    </source>
</evidence>